<dbReference type="GO" id="GO:0005737">
    <property type="term" value="C:cytoplasm"/>
    <property type="evidence" value="ECO:0007669"/>
    <property type="project" value="UniProtKB-ARBA"/>
</dbReference>
<dbReference type="PANTHER" id="PTHR43191:SF2">
    <property type="entry name" value="RRNA METHYLTRANSFERASE 3, MITOCHONDRIAL"/>
    <property type="match status" value="1"/>
</dbReference>
<gene>
    <name evidence="5" type="ORF">OO016_06345</name>
</gene>
<dbReference type="EMBL" id="JAPFQP010000001">
    <property type="protein sequence ID" value="MCX2719215.1"/>
    <property type="molecule type" value="Genomic_DNA"/>
</dbReference>
<dbReference type="SUPFAM" id="SSF75217">
    <property type="entry name" value="alpha/beta knot"/>
    <property type="match status" value="1"/>
</dbReference>
<proteinExistence type="inferred from homology"/>
<dbReference type="Gene3D" id="3.40.1280.10">
    <property type="match status" value="1"/>
</dbReference>
<dbReference type="InterPro" id="IPR001537">
    <property type="entry name" value="SpoU_MeTrfase"/>
</dbReference>
<keyword evidence="3" id="KW-0808">Transferase</keyword>
<comment type="caution">
    <text evidence="5">The sequence shown here is derived from an EMBL/GenBank/DDBJ whole genome shotgun (WGS) entry which is preliminary data.</text>
</comment>
<accession>A0AAE3MK31</accession>
<comment type="similarity">
    <text evidence="1">Belongs to the class IV-like SAM-binding methyltransferase superfamily. RNA methyltransferase TrmH family.</text>
</comment>
<dbReference type="GO" id="GO:0003723">
    <property type="term" value="F:RNA binding"/>
    <property type="evidence" value="ECO:0007669"/>
    <property type="project" value="InterPro"/>
</dbReference>
<dbReference type="GO" id="GO:0006396">
    <property type="term" value="P:RNA processing"/>
    <property type="evidence" value="ECO:0007669"/>
    <property type="project" value="InterPro"/>
</dbReference>
<evidence type="ECO:0000256" key="2">
    <source>
        <dbReference type="ARBA" id="ARBA00022603"/>
    </source>
</evidence>
<name>A0AAE3MK31_9FLAO</name>
<dbReference type="InterPro" id="IPR013123">
    <property type="entry name" value="SpoU_subst-bd"/>
</dbReference>
<evidence type="ECO:0000259" key="4">
    <source>
        <dbReference type="SMART" id="SM00967"/>
    </source>
</evidence>
<dbReference type="Proteomes" id="UP001207116">
    <property type="component" value="Unassembled WGS sequence"/>
</dbReference>
<sequence>MVVKSQLKYIKSLQQKKYRMQYKRFVAEGFKTVEELLRAGWKAELLFATETGLDKELGSNTQLISPKQMSQISSFKTPSKVLGVFEVPEAGEVDFTDWIVALDKVRDPGNLGTIIRLCDWFGITHLVCSTDTVEAFNPKVLQATMGSIARVDITYTDLPSFLKDADVPVFGAFMDGKSVYDTELPSFGILVMGNEANGISKEVSDVIRNKISIPQYGKPSAESLNVATATAILLNELRRS</sequence>
<evidence type="ECO:0000256" key="1">
    <source>
        <dbReference type="ARBA" id="ARBA00007228"/>
    </source>
</evidence>
<dbReference type="InterPro" id="IPR053888">
    <property type="entry name" value="MRM3-like_sub_bind"/>
</dbReference>
<reference evidence="5" key="1">
    <citation type="submission" date="2022-11" db="EMBL/GenBank/DDBJ databases">
        <title>The characterization of three novel Bacteroidetes species and genomic analysis of their roles in tidal elemental geochemical cycles.</title>
        <authorList>
            <person name="Ma K.-J."/>
        </authorList>
    </citation>
    <scope>NUCLEOTIDE SEQUENCE</scope>
    <source>
        <strain evidence="5">M415</strain>
    </source>
</reference>
<dbReference type="InterPro" id="IPR029026">
    <property type="entry name" value="tRNA_m1G_MTases_N"/>
</dbReference>
<dbReference type="CDD" id="cd18109">
    <property type="entry name" value="SpoU-like_RNA-MTase"/>
    <property type="match status" value="1"/>
</dbReference>
<dbReference type="InterPro" id="IPR051259">
    <property type="entry name" value="rRNA_Methyltransferase"/>
</dbReference>
<dbReference type="Pfam" id="PF22435">
    <property type="entry name" value="MRM3-like_sub_bind"/>
    <property type="match status" value="1"/>
</dbReference>
<dbReference type="Gene3D" id="3.30.1330.30">
    <property type="match status" value="1"/>
</dbReference>
<dbReference type="GO" id="GO:0008173">
    <property type="term" value="F:RNA methyltransferase activity"/>
    <property type="evidence" value="ECO:0007669"/>
    <property type="project" value="InterPro"/>
</dbReference>
<dbReference type="SMART" id="SM00967">
    <property type="entry name" value="SpoU_sub_bind"/>
    <property type="match status" value="1"/>
</dbReference>
<dbReference type="RefSeq" id="WP_266011711.1">
    <property type="nucleotide sequence ID" value="NZ_JAPFQP010000001.1"/>
</dbReference>
<dbReference type="PANTHER" id="PTHR43191">
    <property type="entry name" value="RRNA METHYLTRANSFERASE 3"/>
    <property type="match status" value="1"/>
</dbReference>
<dbReference type="AlphaFoldDB" id="A0AAE3MK31"/>
<keyword evidence="6" id="KW-1185">Reference proteome</keyword>
<dbReference type="InterPro" id="IPR029064">
    <property type="entry name" value="Ribosomal_eL30-like_sf"/>
</dbReference>
<feature type="domain" description="RNA 2-O ribose methyltransferase substrate binding" evidence="4">
    <location>
        <begin position="26"/>
        <end position="91"/>
    </location>
</feature>
<keyword evidence="2 5" id="KW-0489">Methyltransferase</keyword>
<evidence type="ECO:0000313" key="6">
    <source>
        <dbReference type="Proteomes" id="UP001207116"/>
    </source>
</evidence>
<dbReference type="InterPro" id="IPR029028">
    <property type="entry name" value="Alpha/beta_knot_MTases"/>
</dbReference>
<organism evidence="5 6">
    <name type="scientific">Lentiprolixibacter aurantiacus</name>
    <dbReference type="NCBI Taxonomy" id="2993939"/>
    <lineage>
        <taxon>Bacteria</taxon>
        <taxon>Pseudomonadati</taxon>
        <taxon>Bacteroidota</taxon>
        <taxon>Flavobacteriia</taxon>
        <taxon>Flavobacteriales</taxon>
        <taxon>Flavobacteriaceae</taxon>
        <taxon>Lentiprolixibacter</taxon>
    </lineage>
</organism>
<protein>
    <submittedName>
        <fullName evidence="5">RNA methyltransferase</fullName>
    </submittedName>
</protein>
<evidence type="ECO:0000256" key="3">
    <source>
        <dbReference type="ARBA" id="ARBA00022679"/>
    </source>
</evidence>
<evidence type="ECO:0000313" key="5">
    <source>
        <dbReference type="EMBL" id="MCX2719215.1"/>
    </source>
</evidence>
<dbReference type="SUPFAM" id="SSF55315">
    <property type="entry name" value="L30e-like"/>
    <property type="match status" value="1"/>
</dbReference>
<dbReference type="GO" id="GO:0032259">
    <property type="term" value="P:methylation"/>
    <property type="evidence" value="ECO:0007669"/>
    <property type="project" value="UniProtKB-KW"/>
</dbReference>
<dbReference type="Pfam" id="PF00588">
    <property type="entry name" value="SpoU_methylase"/>
    <property type="match status" value="1"/>
</dbReference>